<accession>D3BCB0</accession>
<comment type="caution">
    <text evidence="1">The sequence shown here is derived from an EMBL/GenBank/DDBJ whole genome shotgun (WGS) entry which is preliminary data.</text>
</comment>
<keyword evidence="2" id="KW-1185">Reference proteome</keyword>
<dbReference type="EMBL" id="ADBJ01000027">
    <property type="protein sequence ID" value="EFA80900.1"/>
    <property type="molecule type" value="Genomic_DNA"/>
</dbReference>
<proteinExistence type="predicted"/>
<gene>
    <name evidence="1" type="ORF">PPL_06135</name>
</gene>
<organism evidence="1 2">
    <name type="scientific">Heterostelium pallidum (strain ATCC 26659 / Pp 5 / PN500)</name>
    <name type="common">Cellular slime mold</name>
    <name type="synonym">Polysphondylium pallidum</name>
    <dbReference type="NCBI Taxonomy" id="670386"/>
    <lineage>
        <taxon>Eukaryota</taxon>
        <taxon>Amoebozoa</taxon>
        <taxon>Evosea</taxon>
        <taxon>Eumycetozoa</taxon>
        <taxon>Dictyostelia</taxon>
        <taxon>Acytosteliales</taxon>
        <taxon>Acytosteliaceae</taxon>
        <taxon>Heterostelium</taxon>
    </lineage>
</organism>
<reference evidence="1 2" key="1">
    <citation type="journal article" date="2011" name="Genome Res.">
        <title>Phylogeny-wide analysis of social amoeba genomes highlights ancient origins for complex intercellular communication.</title>
        <authorList>
            <person name="Heidel A.J."/>
            <person name="Lawal H.M."/>
            <person name="Felder M."/>
            <person name="Schilde C."/>
            <person name="Helps N.R."/>
            <person name="Tunggal B."/>
            <person name="Rivero F."/>
            <person name="John U."/>
            <person name="Schleicher M."/>
            <person name="Eichinger L."/>
            <person name="Platzer M."/>
            <person name="Noegel A.A."/>
            <person name="Schaap P."/>
            <person name="Gloeckner G."/>
        </authorList>
    </citation>
    <scope>NUCLEOTIDE SEQUENCE [LARGE SCALE GENOMIC DNA]</scope>
    <source>
        <strain evidence="2">ATCC 26659 / Pp 5 / PN500</strain>
    </source>
</reference>
<dbReference type="Proteomes" id="UP000001396">
    <property type="component" value="Unassembled WGS sequence"/>
</dbReference>
<protein>
    <submittedName>
        <fullName evidence="1">Uncharacterized protein</fullName>
    </submittedName>
</protein>
<dbReference type="InParanoid" id="D3BCB0"/>
<evidence type="ECO:0000313" key="2">
    <source>
        <dbReference type="Proteomes" id="UP000001396"/>
    </source>
</evidence>
<name>D3BCB0_HETP5</name>
<evidence type="ECO:0000313" key="1">
    <source>
        <dbReference type="EMBL" id="EFA80900.1"/>
    </source>
</evidence>
<sequence length="22" mass="2560">MAFNSFVNINVVFSKLEFISRP</sequence>
<dbReference type="AlphaFoldDB" id="D3BCB0"/>